<evidence type="ECO:0000256" key="3">
    <source>
        <dbReference type="RuleBase" id="RU362073"/>
    </source>
</evidence>
<dbReference type="PANTHER" id="PTHR42792:SF2">
    <property type="entry name" value="FLAGELLIN"/>
    <property type="match status" value="1"/>
</dbReference>
<dbReference type="Proteomes" id="UP000199118">
    <property type="component" value="Unassembled WGS sequence"/>
</dbReference>
<dbReference type="Pfam" id="PF00669">
    <property type="entry name" value="Flagellin_N"/>
    <property type="match status" value="1"/>
</dbReference>
<protein>
    <recommendedName>
        <fullName evidence="3">Flagellin</fullName>
    </recommendedName>
</protein>
<dbReference type="InterPro" id="IPR001029">
    <property type="entry name" value="Flagellin_N"/>
</dbReference>
<dbReference type="GO" id="GO:0005576">
    <property type="term" value="C:extracellular region"/>
    <property type="evidence" value="ECO:0007669"/>
    <property type="project" value="UniProtKB-SubCell"/>
</dbReference>
<keyword evidence="6" id="KW-0969">Cilium</keyword>
<comment type="similarity">
    <text evidence="1 3">Belongs to the bacterial flagellin family.</text>
</comment>
<evidence type="ECO:0000259" key="5">
    <source>
        <dbReference type="Pfam" id="PF00700"/>
    </source>
</evidence>
<evidence type="ECO:0000313" key="6">
    <source>
        <dbReference type="EMBL" id="SDW86340.1"/>
    </source>
</evidence>
<dbReference type="OrthoDB" id="8328560at2"/>
<keyword evidence="2 3" id="KW-0975">Bacterial flagellum</keyword>
<dbReference type="GO" id="GO:0005198">
    <property type="term" value="F:structural molecule activity"/>
    <property type="evidence" value="ECO:0007669"/>
    <property type="project" value="UniProtKB-UniRule"/>
</dbReference>
<dbReference type="PRINTS" id="PR00207">
    <property type="entry name" value="FLAGELLIN"/>
</dbReference>
<reference evidence="6 7" key="1">
    <citation type="submission" date="2016-10" db="EMBL/GenBank/DDBJ databases">
        <authorList>
            <person name="de Groot N.N."/>
        </authorList>
    </citation>
    <scope>NUCLEOTIDE SEQUENCE [LARGE SCALE GENOMIC DNA]</scope>
    <source>
        <strain evidence="6 7">DSM 17890</strain>
    </source>
</reference>
<dbReference type="InterPro" id="IPR046358">
    <property type="entry name" value="Flagellin_C"/>
</dbReference>
<evidence type="ECO:0000256" key="2">
    <source>
        <dbReference type="ARBA" id="ARBA00023143"/>
    </source>
</evidence>
<dbReference type="AlphaFoldDB" id="A0A1H2X0D4"/>
<keyword evidence="6" id="KW-0282">Flagellum</keyword>
<accession>A0A1H2X0D4</accession>
<dbReference type="InterPro" id="IPR001492">
    <property type="entry name" value="Flagellin"/>
</dbReference>
<feature type="domain" description="Flagellin C-terminal" evidence="5">
    <location>
        <begin position="438"/>
        <end position="522"/>
    </location>
</feature>
<dbReference type="SUPFAM" id="SSF64518">
    <property type="entry name" value="Phase 1 flagellin"/>
    <property type="match status" value="1"/>
</dbReference>
<gene>
    <name evidence="6" type="ORF">SAMN05444336_102562</name>
</gene>
<proteinExistence type="inferred from homology"/>
<evidence type="ECO:0000256" key="1">
    <source>
        <dbReference type="ARBA" id="ARBA00005709"/>
    </source>
</evidence>
<keyword evidence="6" id="KW-0966">Cell projection</keyword>
<keyword evidence="7" id="KW-1185">Reference proteome</keyword>
<keyword evidence="3" id="KW-0964">Secreted</keyword>
<comment type="function">
    <text evidence="3">Flagellin is the subunit protein which polymerizes to form the filaments of bacterial flagella.</text>
</comment>
<dbReference type="RefSeq" id="WP_092680783.1">
    <property type="nucleotide sequence ID" value="NZ_FNMZ01000002.1"/>
</dbReference>
<evidence type="ECO:0000259" key="4">
    <source>
        <dbReference type="Pfam" id="PF00669"/>
    </source>
</evidence>
<dbReference type="STRING" id="356660.SAMN05444336_102562"/>
<sequence length="523" mass="52459">MASILTNNSAMVALQTLNGINKNLEGIQSQISTGKKVGNAKDNAAVWAISSVMQSDVKGFKGISESLSLGSSTVAVGRQAAETVTELLTDIKGKIVSSQEENVDRAKIQTDIEALTSQINSVLGAAQFNGKNLVDSYDATSVLSSLDRSGDGSVSSSSISFTGQNLTGEAGTVETADAIDRIGTVADDGTYTVGAGATLSSAANDATITLATDLADTDTLTINFADQQFSYTNNTGGVIAVADLDDIVAAGLANLGVEGVTTAVSGAGEVTISSTNSFDTIDIDGTSGSTTVVVDPDAGGAQAALAAGATGTLTARAETVSLGGAGNTGGVVNEGDGFRISLGGQSFDYTAKDGDTLNDVATGLKRVIDAGGIDGVSVQVNLSDDPVSEPPTIQIDNDNTADIALTVDDGSGGVASGGLVGLDGIDVSTAEGAENALANIESLIQTSIDAAAEFGSVQGRIDIQADFVSKLSDALTSGIGALVDANLEEASARLQSLQVQQQLGVQALSIANQAPQSVLSLFR</sequence>
<dbReference type="PANTHER" id="PTHR42792">
    <property type="entry name" value="FLAGELLIN"/>
    <property type="match status" value="1"/>
</dbReference>
<evidence type="ECO:0000313" key="7">
    <source>
        <dbReference type="Proteomes" id="UP000199118"/>
    </source>
</evidence>
<dbReference type="Pfam" id="PF00700">
    <property type="entry name" value="Flagellin_C"/>
    <property type="match status" value="1"/>
</dbReference>
<feature type="domain" description="Flagellin N-terminal" evidence="4">
    <location>
        <begin position="4"/>
        <end position="136"/>
    </location>
</feature>
<name>A0A1H2X0D4_9RHOB</name>
<organism evidence="6 7">
    <name type="scientific">Albimonas donghaensis</name>
    <dbReference type="NCBI Taxonomy" id="356660"/>
    <lineage>
        <taxon>Bacteria</taxon>
        <taxon>Pseudomonadati</taxon>
        <taxon>Pseudomonadota</taxon>
        <taxon>Alphaproteobacteria</taxon>
        <taxon>Rhodobacterales</taxon>
        <taxon>Paracoccaceae</taxon>
        <taxon>Albimonas</taxon>
    </lineage>
</organism>
<dbReference type="Gene3D" id="1.20.1330.10">
    <property type="entry name" value="f41 fragment of flagellin, N-terminal domain"/>
    <property type="match status" value="2"/>
</dbReference>
<dbReference type="GO" id="GO:0009288">
    <property type="term" value="C:bacterial-type flagellum"/>
    <property type="evidence" value="ECO:0007669"/>
    <property type="project" value="UniProtKB-SubCell"/>
</dbReference>
<dbReference type="EMBL" id="FNMZ01000002">
    <property type="protein sequence ID" value="SDW86340.1"/>
    <property type="molecule type" value="Genomic_DNA"/>
</dbReference>
<comment type="subcellular location">
    <subcellularLocation>
        <location evidence="3">Secreted</location>
    </subcellularLocation>
    <subcellularLocation>
        <location evidence="3">Bacterial flagellum</location>
    </subcellularLocation>
</comment>